<feature type="compositionally biased region" description="Basic residues" evidence="1">
    <location>
        <begin position="40"/>
        <end position="50"/>
    </location>
</feature>
<accession>A0A6L3W0H9</accession>
<dbReference type="RefSeq" id="WP_151539704.1">
    <property type="nucleotide sequence ID" value="NZ_WBMR01000019.1"/>
</dbReference>
<dbReference type="EMBL" id="WBMR01000019">
    <property type="protein sequence ID" value="KAB2384749.1"/>
    <property type="molecule type" value="Genomic_DNA"/>
</dbReference>
<dbReference type="AlphaFoldDB" id="A0A6L3W0H9"/>
<feature type="compositionally biased region" description="Basic residues" evidence="1">
    <location>
        <begin position="99"/>
        <end position="112"/>
    </location>
</feature>
<keyword evidence="3" id="KW-1185">Reference proteome</keyword>
<evidence type="ECO:0000313" key="2">
    <source>
        <dbReference type="EMBL" id="KAB2384749.1"/>
    </source>
</evidence>
<protein>
    <submittedName>
        <fullName evidence="2">Uncharacterized protein</fullName>
    </submittedName>
</protein>
<feature type="compositionally biased region" description="Low complexity" evidence="1">
    <location>
        <begin position="30"/>
        <end position="39"/>
    </location>
</feature>
<evidence type="ECO:0000313" key="3">
    <source>
        <dbReference type="Proteomes" id="UP000483004"/>
    </source>
</evidence>
<sequence length="112" mass="11883">MAEWKHGWIPLTPGAMASKQHRGKGGGKGSAKPKVSAKPAAKKTGGKSKKSSLAAVPLHELDLSTSAGRAEVMRRQRLLEDKRSVIPRAQAGAAGFRGGKPHRKSALKRKGR</sequence>
<feature type="region of interest" description="Disordered" evidence="1">
    <location>
        <begin position="1"/>
        <end position="54"/>
    </location>
</feature>
<feature type="region of interest" description="Disordered" evidence="1">
    <location>
        <begin position="89"/>
        <end position="112"/>
    </location>
</feature>
<evidence type="ECO:0000256" key="1">
    <source>
        <dbReference type="SAM" id="MobiDB-lite"/>
    </source>
</evidence>
<gene>
    <name evidence="2" type="ORF">F9B16_09890</name>
</gene>
<dbReference type="Proteomes" id="UP000483004">
    <property type="component" value="Unassembled WGS sequence"/>
</dbReference>
<comment type="caution">
    <text evidence="2">The sequence shown here is derived from an EMBL/GenBank/DDBJ whole genome shotgun (WGS) entry which is preliminary data.</text>
</comment>
<organism evidence="2 3">
    <name type="scientific">Actinomadura montaniterrae</name>
    <dbReference type="NCBI Taxonomy" id="1803903"/>
    <lineage>
        <taxon>Bacteria</taxon>
        <taxon>Bacillati</taxon>
        <taxon>Actinomycetota</taxon>
        <taxon>Actinomycetes</taxon>
        <taxon>Streptosporangiales</taxon>
        <taxon>Thermomonosporaceae</taxon>
        <taxon>Actinomadura</taxon>
    </lineage>
</organism>
<reference evidence="2 3" key="1">
    <citation type="submission" date="2019-09" db="EMBL/GenBank/DDBJ databases">
        <title>Actinomadura physcomitrii sp. nov., a novel actinomycete isolated from moss [Physcomitrium sphaericum (Ludw) Fuernr].</title>
        <authorList>
            <person name="Liu C."/>
            <person name="Zhuang X."/>
        </authorList>
    </citation>
    <scope>NUCLEOTIDE SEQUENCE [LARGE SCALE GENOMIC DNA]</scope>
    <source>
        <strain evidence="2 3">CYP1-1B</strain>
    </source>
</reference>
<name>A0A6L3W0H9_9ACTN</name>
<proteinExistence type="predicted"/>